<dbReference type="WBParaSite" id="PDA_v2.g15402.t1">
    <property type="protein sequence ID" value="PDA_v2.g15402.t1"/>
    <property type="gene ID" value="PDA_v2.g15402"/>
</dbReference>
<feature type="region of interest" description="Disordered" evidence="1">
    <location>
        <begin position="128"/>
        <end position="250"/>
    </location>
</feature>
<evidence type="ECO:0000313" key="2">
    <source>
        <dbReference type="Proteomes" id="UP000887578"/>
    </source>
</evidence>
<keyword evidence="2" id="KW-1185">Reference proteome</keyword>
<feature type="compositionally biased region" description="Polar residues" evidence="1">
    <location>
        <begin position="136"/>
        <end position="176"/>
    </location>
</feature>
<organism evidence="2 3">
    <name type="scientific">Panagrolaimus davidi</name>
    <dbReference type="NCBI Taxonomy" id="227884"/>
    <lineage>
        <taxon>Eukaryota</taxon>
        <taxon>Metazoa</taxon>
        <taxon>Ecdysozoa</taxon>
        <taxon>Nematoda</taxon>
        <taxon>Chromadorea</taxon>
        <taxon>Rhabditida</taxon>
        <taxon>Tylenchina</taxon>
        <taxon>Panagrolaimomorpha</taxon>
        <taxon>Panagrolaimoidea</taxon>
        <taxon>Panagrolaimidae</taxon>
        <taxon>Panagrolaimus</taxon>
    </lineage>
</organism>
<proteinExistence type="predicted"/>
<feature type="compositionally biased region" description="Polar residues" evidence="1">
    <location>
        <begin position="224"/>
        <end position="250"/>
    </location>
</feature>
<dbReference type="SMART" id="SM00384">
    <property type="entry name" value="AT_hook"/>
    <property type="match status" value="2"/>
</dbReference>
<name>A0A914PBA8_9BILA</name>
<reference evidence="3" key="1">
    <citation type="submission" date="2022-11" db="UniProtKB">
        <authorList>
            <consortium name="WormBaseParasite"/>
        </authorList>
    </citation>
    <scope>IDENTIFICATION</scope>
</reference>
<feature type="compositionally biased region" description="Polar residues" evidence="1">
    <location>
        <begin position="276"/>
        <end position="291"/>
    </location>
</feature>
<sequence>MNLILDEQKRYRKLAIFGDGKSINASHYFNEAKFCKYEEDEYKFGINNVRRPDSCLIVKHKTRKNFVYQYYDIIINKNKKWYCRRCFLSSEKKEYGAFVNGFLYLPKFHSCSPISIEDSNKEQARLKKDDNEHYSAGQSTVIQQDQRSCNQRLTRSRTATIQPQPLNQTLIPTPSIQHRPPRSRTTVPSSSVAVNEPPMPKRGRGRPPKNSLPSFELPEMEPQVLQNDNVNHRSSNQRLTRSRTATVKPQLLDQQTNVSIQTPIVRQALQRRFPRSRTSAIPSTSVAVNKSTTEKRKRGRPPKNSLPSAILSSVLMGVSNNESSEDTVNTENIPVSIPSVASKRGSQNTLSSFSVFSELFDNQPP</sequence>
<dbReference type="Proteomes" id="UP000887578">
    <property type="component" value="Unplaced"/>
</dbReference>
<accession>A0A914PBA8</accession>
<feature type="region of interest" description="Disordered" evidence="1">
    <location>
        <begin position="271"/>
        <end position="307"/>
    </location>
</feature>
<feature type="compositionally biased region" description="Low complexity" evidence="1">
    <location>
        <begin position="183"/>
        <end position="192"/>
    </location>
</feature>
<dbReference type="GO" id="GO:0003677">
    <property type="term" value="F:DNA binding"/>
    <property type="evidence" value="ECO:0007669"/>
    <property type="project" value="InterPro"/>
</dbReference>
<evidence type="ECO:0000313" key="3">
    <source>
        <dbReference type="WBParaSite" id="PDA_v2.g15402.t1"/>
    </source>
</evidence>
<dbReference type="InterPro" id="IPR017956">
    <property type="entry name" value="AT_hook_DNA-bd_motif"/>
</dbReference>
<dbReference type="PRINTS" id="PR00929">
    <property type="entry name" value="ATHOOK"/>
</dbReference>
<evidence type="ECO:0000256" key="1">
    <source>
        <dbReference type="SAM" id="MobiDB-lite"/>
    </source>
</evidence>
<dbReference type="AlphaFoldDB" id="A0A914PBA8"/>
<protein>
    <submittedName>
        <fullName evidence="3">Uncharacterized protein</fullName>
    </submittedName>
</protein>